<evidence type="ECO:0000313" key="2">
    <source>
        <dbReference type="EMBL" id="HEC73411.1"/>
    </source>
</evidence>
<dbReference type="Gene3D" id="3.30.450.40">
    <property type="match status" value="1"/>
</dbReference>
<dbReference type="SMART" id="SM00065">
    <property type="entry name" value="GAF"/>
    <property type="match status" value="1"/>
</dbReference>
<dbReference type="AlphaFoldDB" id="A0A7C2AG15"/>
<accession>A0A7C2AG15</accession>
<dbReference type="InterPro" id="IPR003018">
    <property type="entry name" value="GAF"/>
</dbReference>
<gene>
    <name evidence="2" type="ORF">ENI26_03445</name>
</gene>
<protein>
    <submittedName>
        <fullName evidence="2">Sensor domain-containing diguanylate cyclase</fullName>
    </submittedName>
</protein>
<name>A0A7C2AG15_9GAMM</name>
<organism evidence="2">
    <name type="scientific">Methylophaga aminisulfidivorans</name>
    <dbReference type="NCBI Taxonomy" id="230105"/>
    <lineage>
        <taxon>Bacteria</taxon>
        <taxon>Pseudomonadati</taxon>
        <taxon>Pseudomonadota</taxon>
        <taxon>Gammaproteobacteria</taxon>
        <taxon>Thiotrichales</taxon>
        <taxon>Piscirickettsiaceae</taxon>
        <taxon>Methylophaga</taxon>
    </lineage>
</organism>
<dbReference type="InterPro" id="IPR000160">
    <property type="entry name" value="GGDEF_dom"/>
</dbReference>
<dbReference type="Gene3D" id="3.30.70.270">
    <property type="match status" value="1"/>
</dbReference>
<dbReference type="Pfam" id="PF01590">
    <property type="entry name" value="GAF"/>
    <property type="match status" value="1"/>
</dbReference>
<dbReference type="CDD" id="cd01949">
    <property type="entry name" value="GGDEF"/>
    <property type="match status" value="1"/>
</dbReference>
<dbReference type="PANTHER" id="PTHR43102:SF2">
    <property type="entry name" value="GAF DOMAIN-CONTAINING PROTEIN"/>
    <property type="match status" value="1"/>
</dbReference>
<sequence>MKAPSIPDNELKRQAALESLNILDTEAEERFDRLTSLAVNIFQVPIALVSLLDKDRQWFKSCQGLSERQTPRNISFCGHAILGDDIFVIEDTLEDVRFIDNPLVTGEQSIRFYAGFPIRHPDGSKLGALCIKDTQPRVFSKKERQILIDLAKIAEHEIFVTELATMDELTNIYNRRGFATAGKRLLNLCQRRSLTAALIFIDLNGFKKINDDYGHAEGDNALIAFANMLDECCRESDLVARMGGDEFILLLADINPTAVEQFMQRFKRMVSYSNIQRELNYELSYSSGIVFTDSEYNASLEELIAKGDELMYQRKKG</sequence>
<reference evidence="2" key="1">
    <citation type="journal article" date="2020" name="mSystems">
        <title>Genome- and Community-Level Interaction Insights into Carbon Utilization and Element Cycling Functions of Hydrothermarchaeota in Hydrothermal Sediment.</title>
        <authorList>
            <person name="Zhou Z."/>
            <person name="Liu Y."/>
            <person name="Xu W."/>
            <person name="Pan J."/>
            <person name="Luo Z.H."/>
            <person name="Li M."/>
        </authorList>
    </citation>
    <scope>NUCLEOTIDE SEQUENCE [LARGE SCALE GENOMIC DNA]</scope>
    <source>
        <strain evidence="2">HyVt-380</strain>
    </source>
</reference>
<dbReference type="PROSITE" id="PS50887">
    <property type="entry name" value="GGDEF"/>
    <property type="match status" value="1"/>
</dbReference>
<dbReference type="NCBIfam" id="TIGR00254">
    <property type="entry name" value="GGDEF"/>
    <property type="match status" value="1"/>
</dbReference>
<dbReference type="SMART" id="SM00267">
    <property type="entry name" value="GGDEF"/>
    <property type="match status" value="1"/>
</dbReference>
<dbReference type="InterPro" id="IPR029016">
    <property type="entry name" value="GAF-like_dom_sf"/>
</dbReference>
<comment type="caution">
    <text evidence="2">The sequence shown here is derived from an EMBL/GenBank/DDBJ whole genome shotgun (WGS) entry which is preliminary data.</text>
</comment>
<dbReference type="InterPro" id="IPR043128">
    <property type="entry name" value="Rev_trsase/Diguanyl_cyclase"/>
</dbReference>
<dbReference type="SUPFAM" id="SSF55073">
    <property type="entry name" value="Nucleotide cyclase"/>
    <property type="match status" value="1"/>
</dbReference>
<proteinExistence type="predicted"/>
<dbReference type="SUPFAM" id="SSF55781">
    <property type="entry name" value="GAF domain-like"/>
    <property type="match status" value="1"/>
</dbReference>
<dbReference type="PANTHER" id="PTHR43102">
    <property type="entry name" value="SLR1143 PROTEIN"/>
    <property type="match status" value="1"/>
</dbReference>
<evidence type="ECO:0000259" key="1">
    <source>
        <dbReference type="PROSITE" id="PS50887"/>
    </source>
</evidence>
<feature type="domain" description="GGDEF" evidence="1">
    <location>
        <begin position="194"/>
        <end position="317"/>
    </location>
</feature>
<dbReference type="InterPro" id="IPR029787">
    <property type="entry name" value="Nucleotide_cyclase"/>
</dbReference>
<dbReference type="Pfam" id="PF00990">
    <property type="entry name" value="GGDEF"/>
    <property type="match status" value="1"/>
</dbReference>
<dbReference type="EMBL" id="DRHY01000077">
    <property type="protein sequence ID" value="HEC73411.1"/>
    <property type="molecule type" value="Genomic_DNA"/>
</dbReference>
<dbReference type="Proteomes" id="UP000886384">
    <property type="component" value="Unassembled WGS sequence"/>
</dbReference>